<feature type="transmembrane region" description="Helical" evidence="1">
    <location>
        <begin position="7"/>
        <end position="35"/>
    </location>
</feature>
<protein>
    <submittedName>
        <fullName evidence="2">Glycoside hydrolase</fullName>
    </submittedName>
</protein>
<keyword evidence="2" id="KW-0378">Hydrolase</keyword>
<feature type="transmembrane region" description="Helical" evidence="1">
    <location>
        <begin position="372"/>
        <end position="393"/>
    </location>
</feature>
<evidence type="ECO:0000313" key="3">
    <source>
        <dbReference type="Proteomes" id="UP000594459"/>
    </source>
</evidence>
<keyword evidence="1" id="KW-0812">Transmembrane</keyword>
<feature type="transmembrane region" description="Helical" evidence="1">
    <location>
        <begin position="55"/>
        <end position="74"/>
    </location>
</feature>
<feature type="transmembrane region" description="Helical" evidence="1">
    <location>
        <begin position="297"/>
        <end position="320"/>
    </location>
</feature>
<accession>A0A7S8F266</accession>
<gene>
    <name evidence="2" type="ORF">IRL76_00715</name>
</gene>
<feature type="transmembrane region" description="Helical" evidence="1">
    <location>
        <begin position="253"/>
        <end position="277"/>
    </location>
</feature>
<evidence type="ECO:0000256" key="1">
    <source>
        <dbReference type="SAM" id="Phobius"/>
    </source>
</evidence>
<feature type="transmembrane region" description="Helical" evidence="1">
    <location>
        <begin position="222"/>
        <end position="241"/>
    </location>
</feature>
<sequence length="489" mass="52400">MELTIIGFAMIVAGGWIVLAGGLRHALGFLMFSALFNGSSAVDLPALGGSSIPPVQFALLFVYLRLLLPGGGTLPDLPRAMRANRWFAAFALYGVASAFILPRMFAGLIDVAPMRALMTGDLFATVPLEPTSQNLTAASYFIGALLIVIAVWSMMRRQGMAGTMVAILVAMAWFHAVTGVVATVLRDTPGDAVFDFFRNSNYAQMDDAVGGFARIRGVLPEASTYASVGFALFVANAELWYRSVRSRRTGAAALVMGLVLFFSTSSTAYLALAFYGLVFAARTLALPQVADFRKARIALAALFAAMFFGAILLLVSPDLIRSLIDVVKRMTVEKSASDSSLQRVFWAMQGWEAFKFSWGIGIGAGSFRSSSLLYAIMGSMGVIGVVTFAMYLAGLIQPGRRSSWVATDDELDTVGGALGVAAVLSIVPAMVNSPSPVPGVMFAFLAAGSLAVRPRMVEFRRAHRRPAGQHERLAEEMLDELRQEGLARP</sequence>
<keyword evidence="3" id="KW-1185">Reference proteome</keyword>
<feature type="transmembrane region" description="Helical" evidence="1">
    <location>
        <begin position="162"/>
        <end position="185"/>
    </location>
</feature>
<dbReference type="EMBL" id="CP064654">
    <property type="protein sequence ID" value="QPC99140.1"/>
    <property type="molecule type" value="Genomic_DNA"/>
</dbReference>
<feature type="transmembrane region" description="Helical" evidence="1">
    <location>
        <begin position="86"/>
        <end position="109"/>
    </location>
</feature>
<keyword evidence="1" id="KW-1133">Transmembrane helix</keyword>
<keyword evidence="1" id="KW-0472">Membrane</keyword>
<dbReference type="AlphaFoldDB" id="A0A7S8F266"/>
<feature type="transmembrane region" description="Helical" evidence="1">
    <location>
        <begin position="437"/>
        <end position="456"/>
    </location>
</feature>
<dbReference type="KEGG" id="qso:IRL76_00715"/>
<dbReference type="RefSeq" id="WP_200982234.1">
    <property type="nucleotide sequence ID" value="NZ_CP064654.1"/>
</dbReference>
<organism evidence="2 3">
    <name type="scientific">Qipengyuania soli</name>
    <dbReference type="NCBI Taxonomy" id="2782568"/>
    <lineage>
        <taxon>Bacteria</taxon>
        <taxon>Pseudomonadati</taxon>
        <taxon>Pseudomonadota</taxon>
        <taxon>Alphaproteobacteria</taxon>
        <taxon>Sphingomonadales</taxon>
        <taxon>Erythrobacteraceae</taxon>
        <taxon>Qipengyuania</taxon>
    </lineage>
</organism>
<feature type="transmembrane region" description="Helical" evidence="1">
    <location>
        <begin position="137"/>
        <end position="155"/>
    </location>
</feature>
<name>A0A7S8F266_9SPHN</name>
<proteinExistence type="predicted"/>
<dbReference type="Proteomes" id="UP000594459">
    <property type="component" value="Chromosome"/>
</dbReference>
<evidence type="ECO:0000313" key="2">
    <source>
        <dbReference type="EMBL" id="QPC99140.1"/>
    </source>
</evidence>
<dbReference type="GO" id="GO:0016787">
    <property type="term" value="F:hydrolase activity"/>
    <property type="evidence" value="ECO:0007669"/>
    <property type="project" value="UniProtKB-KW"/>
</dbReference>
<reference evidence="2 3" key="1">
    <citation type="submission" date="2020-11" db="EMBL/GenBank/DDBJ databases">
        <title>The genome sequence of Erythrobacter sp. 6D36.</title>
        <authorList>
            <person name="Liu Y."/>
        </authorList>
    </citation>
    <scope>NUCLEOTIDE SEQUENCE [LARGE SCALE GENOMIC DNA]</scope>
    <source>
        <strain evidence="2 3">6D36</strain>
    </source>
</reference>